<gene>
    <name evidence="2" type="ORF">V6N11_076431</name>
</gene>
<comment type="caution">
    <text evidence="2">The sequence shown here is derived from an EMBL/GenBank/DDBJ whole genome shotgun (WGS) entry which is preliminary data.</text>
</comment>
<feature type="region of interest" description="Disordered" evidence="1">
    <location>
        <begin position="41"/>
        <end position="75"/>
    </location>
</feature>
<feature type="compositionally biased region" description="Polar residues" evidence="1">
    <location>
        <begin position="43"/>
        <end position="60"/>
    </location>
</feature>
<dbReference type="EMBL" id="JBBPBN010000045">
    <property type="protein sequence ID" value="KAK8996184.1"/>
    <property type="molecule type" value="Genomic_DNA"/>
</dbReference>
<dbReference type="Proteomes" id="UP001396334">
    <property type="component" value="Unassembled WGS sequence"/>
</dbReference>
<keyword evidence="3" id="KW-1185">Reference proteome</keyword>
<sequence length="75" mass="8396">MENYENSTSMKWIPLNETDGLPPVISAHNYCALGSPLRLVAHQSRQPATDSRTPRLQPQPTDRKHQAGKHPESHA</sequence>
<accession>A0ABR2Q6K0</accession>
<evidence type="ECO:0000313" key="3">
    <source>
        <dbReference type="Proteomes" id="UP001396334"/>
    </source>
</evidence>
<evidence type="ECO:0000256" key="1">
    <source>
        <dbReference type="SAM" id="MobiDB-lite"/>
    </source>
</evidence>
<organism evidence="2 3">
    <name type="scientific">Hibiscus sabdariffa</name>
    <name type="common">roselle</name>
    <dbReference type="NCBI Taxonomy" id="183260"/>
    <lineage>
        <taxon>Eukaryota</taxon>
        <taxon>Viridiplantae</taxon>
        <taxon>Streptophyta</taxon>
        <taxon>Embryophyta</taxon>
        <taxon>Tracheophyta</taxon>
        <taxon>Spermatophyta</taxon>
        <taxon>Magnoliopsida</taxon>
        <taxon>eudicotyledons</taxon>
        <taxon>Gunneridae</taxon>
        <taxon>Pentapetalae</taxon>
        <taxon>rosids</taxon>
        <taxon>malvids</taxon>
        <taxon>Malvales</taxon>
        <taxon>Malvaceae</taxon>
        <taxon>Malvoideae</taxon>
        <taxon>Hibiscus</taxon>
    </lineage>
</organism>
<name>A0ABR2Q6K0_9ROSI</name>
<reference evidence="2 3" key="1">
    <citation type="journal article" date="2024" name="G3 (Bethesda)">
        <title>Genome assembly of Hibiscus sabdariffa L. provides insights into metabolisms of medicinal natural products.</title>
        <authorList>
            <person name="Kim T."/>
        </authorList>
    </citation>
    <scope>NUCLEOTIDE SEQUENCE [LARGE SCALE GENOMIC DNA]</scope>
    <source>
        <strain evidence="2">TK-2024</strain>
        <tissue evidence="2">Old leaves</tissue>
    </source>
</reference>
<feature type="compositionally biased region" description="Basic and acidic residues" evidence="1">
    <location>
        <begin position="61"/>
        <end position="75"/>
    </location>
</feature>
<proteinExistence type="predicted"/>
<evidence type="ECO:0000313" key="2">
    <source>
        <dbReference type="EMBL" id="KAK8996184.1"/>
    </source>
</evidence>
<protein>
    <submittedName>
        <fullName evidence="2">Uncharacterized protein</fullName>
    </submittedName>
</protein>